<dbReference type="InterPro" id="IPR035437">
    <property type="entry name" value="SNase_OB-fold_sf"/>
</dbReference>
<dbReference type="PROSITE" id="PS51644">
    <property type="entry name" value="HTH_OST"/>
    <property type="match status" value="2"/>
</dbReference>
<dbReference type="Gene3D" id="2.40.50.90">
    <property type="match status" value="1"/>
</dbReference>
<dbReference type="Proteomes" id="UP000887013">
    <property type="component" value="Unassembled WGS sequence"/>
</dbReference>
<dbReference type="GO" id="GO:0030154">
    <property type="term" value="P:cell differentiation"/>
    <property type="evidence" value="ECO:0007669"/>
    <property type="project" value="UniProtKB-ARBA"/>
</dbReference>
<comment type="caution">
    <text evidence="7">The sequence shown here is derived from an EMBL/GenBank/DDBJ whole genome shotgun (WGS) entry which is preliminary data.</text>
</comment>
<feature type="domain" description="HTH OST-type" evidence="6">
    <location>
        <begin position="11"/>
        <end position="84"/>
    </location>
</feature>
<evidence type="ECO:0000313" key="7">
    <source>
        <dbReference type="EMBL" id="GFS69421.1"/>
    </source>
</evidence>
<dbReference type="AlphaFoldDB" id="A0A8X6T021"/>
<protein>
    <submittedName>
        <fullName evidence="7">Tudor domain-containing protein 5</fullName>
    </submittedName>
</protein>
<evidence type="ECO:0000259" key="6">
    <source>
        <dbReference type="PROSITE" id="PS51644"/>
    </source>
</evidence>
<dbReference type="InterPro" id="IPR050621">
    <property type="entry name" value="Tudor_domain_containing"/>
</dbReference>
<dbReference type="PROSITE" id="PS50304">
    <property type="entry name" value="TUDOR"/>
    <property type="match status" value="1"/>
</dbReference>
<keyword evidence="4" id="KW-0221">Differentiation</keyword>
<evidence type="ECO:0000256" key="3">
    <source>
        <dbReference type="ARBA" id="ARBA00022737"/>
    </source>
</evidence>
<keyword evidence="8" id="KW-1185">Reference proteome</keyword>
<dbReference type="EMBL" id="BMAW01095261">
    <property type="protein sequence ID" value="GFS69421.1"/>
    <property type="molecule type" value="Genomic_DNA"/>
</dbReference>
<organism evidence="7 8">
    <name type="scientific">Nephila pilipes</name>
    <name type="common">Giant wood spider</name>
    <name type="synonym">Nephila maculata</name>
    <dbReference type="NCBI Taxonomy" id="299642"/>
    <lineage>
        <taxon>Eukaryota</taxon>
        <taxon>Metazoa</taxon>
        <taxon>Ecdysozoa</taxon>
        <taxon>Arthropoda</taxon>
        <taxon>Chelicerata</taxon>
        <taxon>Arachnida</taxon>
        <taxon>Araneae</taxon>
        <taxon>Araneomorphae</taxon>
        <taxon>Entelegynae</taxon>
        <taxon>Araneoidea</taxon>
        <taxon>Nephilidae</taxon>
        <taxon>Nephila</taxon>
    </lineage>
</organism>
<evidence type="ECO:0000256" key="4">
    <source>
        <dbReference type="ARBA" id="ARBA00022871"/>
    </source>
</evidence>
<keyword evidence="4" id="KW-0744">Spermatogenesis</keyword>
<keyword evidence="2" id="KW-0963">Cytoplasm</keyword>
<dbReference type="InterPro" id="IPR002999">
    <property type="entry name" value="Tudor"/>
</dbReference>
<sequence length="828" mass="94743">MNLTGIMGQLDFDNVKKEIRSVLISVKEGLTLREFLKAYRNLVGIRFPSRELGYTTDIDLLNSIPEVVHVQENRDGSFLLRGIADDTTEHIQNLVQKQKSVKKKTTNQSYVTNITRLNQMSASVKMDKCRPFVPAQLRLDIIQIVKQYPEGIGYTALMTEYSKTFSKNLNLIWLSSNPSVQFEKLVSVIPELKLKTVGNSLKLCFVDNFQKTSRQADVSRSRHQNITGAVVTSDVDHQQLSSVIPVTVKQNFEKVLKMYPNGILVKHFPILYQKCTNQPFDLHELGFTSVLELAKSLPQIFYMVKGNSLNDWFLYHIKDSKFAPQNLEKPKTKTLSSDKCTENVRDIISPSLMYIKSELPVEAKIKYIPVFISAINNPSCFWFQLQTKEAIQGLKKLEKEMEIFYNSSSSSMYKMANNDIAVGAICATFCKDDSQWYRTVITAMPSIESVIVDFVDYGSFDKVPRSSLYYLRNSFTHLPTQAFLAELAFIKPRNKKNTWNLAAQKRFHDLCNRPYLMAQIDSIQGLVTSLFLCDSIGEDDIHINDVLVEEDLAEYCINGTSDYESSLELSDDYLSEGSLPSNPLGTKRESPHSNYLSKTSISMNPTPINQGNRHKSPQFFCKRVLLGDNYVIHILSVRNEAYVSGADLCNLFWKDKSENVLADRLKCKDVIVPTISVSREEFKDLFEKCERYSVKGFHDSLVTLYPLKYCIKILNSLGHPSEISREAFITEIENFDPNNVTWQKLAEESEFLGYVCDSGNAIERLCLYDLKALKEGLRYKRAKYLESLKDCSDEKLYNELINLDKTHTAIVKRIKEIEEICNTYSKYM</sequence>
<reference evidence="7" key="1">
    <citation type="submission" date="2020-08" db="EMBL/GenBank/DDBJ databases">
        <title>Multicomponent nature underlies the extraordinary mechanical properties of spider dragline silk.</title>
        <authorList>
            <person name="Kono N."/>
            <person name="Nakamura H."/>
            <person name="Mori M."/>
            <person name="Yoshida Y."/>
            <person name="Ohtoshi R."/>
            <person name="Malay A.D."/>
            <person name="Moran D.A.P."/>
            <person name="Tomita M."/>
            <person name="Numata K."/>
            <person name="Arakawa K."/>
        </authorList>
    </citation>
    <scope>NUCLEOTIDE SEQUENCE</scope>
</reference>
<accession>A0A8X6T021</accession>
<dbReference type="PANTHER" id="PTHR22948:SF76">
    <property type="entry name" value="FI20010P1-RELATED"/>
    <property type="match status" value="1"/>
</dbReference>
<evidence type="ECO:0000259" key="5">
    <source>
        <dbReference type="PROSITE" id="PS50304"/>
    </source>
</evidence>
<proteinExistence type="predicted"/>
<dbReference type="GO" id="GO:0005737">
    <property type="term" value="C:cytoplasm"/>
    <property type="evidence" value="ECO:0007669"/>
    <property type="project" value="UniProtKB-SubCell"/>
</dbReference>
<dbReference type="SMART" id="SM00333">
    <property type="entry name" value="TUDOR"/>
    <property type="match status" value="1"/>
</dbReference>
<evidence type="ECO:0000256" key="1">
    <source>
        <dbReference type="ARBA" id="ARBA00004496"/>
    </source>
</evidence>
<dbReference type="SUPFAM" id="SSF63748">
    <property type="entry name" value="Tudor/PWWP/MBT"/>
    <property type="match status" value="1"/>
</dbReference>
<dbReference type="OrthoDB" id="6435475at2759"/>
<dbReference type="InterPro" id="IPR025605">
    <property type="entry name" value="OST-HTH/LOTUS_dom"/>
</dbReference>
<dbReference type="CDD" id="cd09972">
    <property type="entry name" value="LOTUS_TDRD_OSKAR"/>
    <property type="match status" value="1"/>
</dbReference>
<gene>
    <name evidence="7" type="primary">tdrd5</name>
    <name evidence="7" type="ORF">NPIL_348572</name>
</gene>
<dbReference type="Gene3D" id="2.30.30.140">
    <property type="match status" value="1"/>
</dbReference>
<dbReference type="InterPro" id="IPR041966">
    <property type="entry name" value="LOTUS-like"/>
</dbReference>
<feature type="domain" description="HTH OST-type" evidence="6">
    <location>
        <begin position="244"/>
        <end position="318"/>
    </location>
</feature>
<comment type="subcellular location">
    <subcellularLocation>
        <location evidence="1">Cytoplasm</location>
    </subcellularLocation>
</comment>
<keyword evidence="3" id="KW-0677">Repeat</keyword>
<evidence type="ECO:0000313" key="8">
    <source>
        <dbReference type="Proteomes" id="UP000887013"/>
    </source>
</evidence>
<dbReference type="Pfam" id="PF12872">
    <property type="entry name" value="OST-HTH"/>
    <property type="match status" value="2"/>
</dbReference>
<feature type="domain" description="Tudor" evidence="5">
    <location>
        <begin position="419"/>
        <end position="478"/>
    </location>
</feature>
<name>A0A8X6T021_NEPPI</name>
<dbReference type="GO" id="GO:0007283">
    <property type="term" value="P:spermatogenesis"/>
    <property type="evidence" value="ECO:0007669"/>
    <property type="project" value="UniProtKB-KW"/>
</dbReference>
<evidence type="ECO:0000256" key="2">
    <source>
        <dbReference type="ARBA" id="ARBA00022490"/>
    </source>
</evidence>
<dbReference type="Pfam" id="PF00567">
    <property type="entry name" value="TUDOR"/>
    <property type="match status" value="1"/>
</dbReference>
<dbReference type="Gene3D" id="3.30.420.610">
    <property type="entry name" value="LOTUS domain-like"/>
    <property type="match status" value="2"/>
</dbReference>
<dbReference type="PANTHER" id="PTHR22948">
    <property type="entry name" value="TUDOR DOMAIN CONTAINING PROTEIN"/>
    <property type="match status" value="1"/>
</dbReference>